<reference evidence="1 2" key="1">
    <citation type="submission" date="2019-09" db="EMBL/GenBank/DDBJ databases">
        <title>The hologenome of the rock-dwelling lichen Lasallia pustulata.</title>
        <authorList>
            <person name="Greshake Tzovaras B."/>
            <person name="Segers F."/>
            <person name="Bicker A."/>
            <person name="Dal Grande F."/>
            <person name="Otte J."/>
            <person name="Hankeln T."/>
            <person name="Schmitt I."/>
            <person name="Ebersberger I."/>
        </authorList>
    </citation>
    <scope>NUCLEOTIDE SEQUENCE [LARGE SCALE GENOMIC DNA]</scope>
    <source>
        <strain evidence="1">A1-1</strain>
    </source>
</reference>
<protein>
    <submittedName>
        <fullName evidence="1">Uncharacterized protein</fullName>
    </submittedName>
</protein>
<proteinExistence type="predicted"/>
<evidence type="ECO:0000313" key="2">
    <source>
        <dbReference type="Proteomes" id="UP000324767"/>
    </source>
</evidence>
<gene>
    <name evidence="1" type="ORF">FRX48_07685</name>
</gene>
<name>A0A5M8PHT0_9LECA</name>
<comment type="caution">
    <text evidence="1">The sequence shown here is derived from an EMBL/GenBank/DDBJ whole genome shotgun (WGS) entry which is preliminary data.</text>
</comment>
<sequence>MNRIRIKHEAVREAARKQIEFGRQLPLPPRLSPAQKPHRQYIPLSPSPLGLSNYDALDQEGDPCSEDEHGTAEVSSIYSDFNVLDSSEPVLDDYDSLTSFDDPIIEYEDICQQRPPTPPREEIIKLAMEIERQREVFFVDFGP</sequence>
<accession>A0A5M8PHT0</accession>
<dbReference type="Proteomes" id="UP000324767">
    <property type="component" value="Unassembled WGS sequence"/>
</dbReference>
<organism evidence="1 2">
    <name type="scientific">Lasallia pustulata</name>
    <dbReference type="NCBI Taxonomy" id="136370"/>
    <lineage>
        <taxon>Eukaryota</taxon>
        <taxon>Fungi</taxon>
        <taxon>Dikarya</taxon>
        <taxon>Ascomycota</taxon>
        <taxon>Pezizomycotina</taxon>
        <taxon>Lecanoromycetes</taxon>
        <taxon>OSLEUM clade</taxon>
        <taxon>Umbilicariomycetidae</taxon>
        <taxon>Umbilicariales</taxon>
        <taxon>Umbilicariaceae</taxon>
        <taxon>Lasallia</taxon>
    </lineage>
</organism>
<evidence type="ECO:0000313" key="1">
    <source>
        <dbReference type="EMBL" id="KAA6408603.1"/>
    </source>
</evidence>
<dbReference type="AlphaFoldDB" id="A0A5M8PHT0"/>
<dbReference type="EMBL" id="VXIT01000013">
    <property type="protein sequence ID" value="KAA6408603.1"/>
    <property type="molecule type" value="Genomic_DNA"/>
</dbReference>
<dbReference type="OrthoDB" id="5387995at2759"/>